<proteinExistence type="predicted"/>
<evidence type="ECO:0000313" key="2">
    <source>
        <dbReference type="Proteomes" id="UP000799772"/>
    </source>
</evidence>
<comment type="caution">
    <text evidence="1">The sequence shown here is derived from an EMBL/GenBank/DDBJ whole genome shotgun (WGS) entry which is preliminary data.</text>
</comment>
<sequence length="203" mass="22234">MEVVEASQIVLREKSLPNLPAAQTQITATTAASADPQAWSAVGLITQGMQLAAQTVSSYFTTKTALSTFPSAIPPNSNTIAIYNDGKLVVPQGTNQSATGQNIVIYNGARGELFLAPPPPSTKISCPRCKMEFNNAADAQEHQMQFVEHCRVHRVCFQFWTEHNIQIAHRRCGVIGCAKAMTDFGNAERYAKHFRNKHSCARK</sequence>
<protein>
    <submittedName>
        <fullName evidence="1">Uncharacterized protein</fullName>
    </submittedName>
</protein>
<keyword evidence="2" id="KW-1185">Reference proteome</keyword>
<reference evidence="1" key="1">
    <citation type="journal article" date="2020" name="Stud. Mycol.">
        <title>101 Dothideomycetes genomes: a test case for predicting lifestyles and emergence of pathogens.</title>
        <authorList>
            <person name="Haridas S."/>
            <person name="Albert R."/>
            <person name="Binder M."/>
            <person name="Bloem J."/>
            <person name="Labutti K."/>
            <person name="Salamov A."/>
            <person name="Andreopoulos B."/>
            <person name="Baker S."/>
            <person name="Barry K."/>
            <person name="Bills G."/>
            <person name="Bluhm B."/>
            <person name="Cannon C."/>
            <person name="Castanera R."/>
            <person name="Culley D."/>
            <person name="Daum C."/>
            <person name="Ezra D."/>
            <person name="Gonzalez J."/>
            <person name="Henrissat B."/>
            <person name="Kuo A."/>
            <person name="Liang C."/>
            <person name="Lipzen A."/>
            <person name="Lutzoni F."/>
            <person name="Magnuson J."/>
            <person name="Mondo S."/>
            <person name="Nolan M."/>
            <person name="Ohm R."/>
            <person name="Pangilinan J."/>
            <person name="Park H.-J."/>
            <person name="Ramirez L."/>
            <person name="Alfaro M."/>
            <person name="Sun H."/>
            <person name="Tritt A."/>
            <person name="Yoshinaga Y."/>
            <person name="Zwiers L.-H."/>
            <person name="Turgeon B."/>
            <person name="Goodwin S."/>
            <person name="Spatafora J."/>
            <person name="Crous P."/>
            <person name="Grigoriev I."/>
        </authorList>
    </citation>
    <scope>NUCLEOTIDE SEQUENCE</scope>
    <source>
        <strain evidence="1">CBS 133067</strain>
    </source>
</reference>
<evidence type="ECO:0000313" key="1">
    <source>
        <dbReference type="EMBL" id="KAF2104416.1"/>
    </source>
</evidence>
<dbReference type="EMBL" id="ML978121">
    <property type="protein sequence ID" value="KAF2104416.1"/>
    <property type="molecule type" value="Genomic_DNA"/>
</dbReference>
<dbReference type="Proteomes" id="UP000799772">
    <property type="component" value="Unassembled WGS sequence"/>
</dbReference>
<dbReference type="AlphaFoldDB" id="A0A9P4IUA8"/>
<accession>A0A9P4IUA8</accession>
<name>A0A9P4IUA8_9PEZI</name>
<organism evidence="1 2">
    <name type="scientific">Rhizodiscina lignyota</name>
    <dbReference type="NCBI Taxonomy" id="1504668"/>
    <lineage>
        <taxon>Eukaryota</taxon>
        <taxon>Fungi</taxon>
        <taxon>Dikarya</taxon>
        <taxon>Ascomycota</taxon>
        <taxon>Pezizomycotina</taxon>
        <taxon>Dothideomycetes</taxon>
        <taxon>Pleosporomycetidae</taxon>
        <taxon>Aulographales</taxon>
        <taxon>Rhizodiscinaceae</taxon>
        <taxon>Rhizodiscina</taxon>
    </lineage>
</organism>
<gene>
    <name evidence="1" type="ORF">NA57DRAFT_51243</name>
</gene>